<keyword evidence="2" id="KW-0596">Phosphopantetheine</keyword>
<accession>A0A845L384</accession>
<dbReference type="Gene3D" id="3.30.300.30">
    <property type="match status" value="1"/>
</dbReference>
<evidence type="ECO:0000256" key="11">
    <source>
        <dbReference type="PIRNR" id="PIRNR006444"/>
    </source>
</evidence>
<dbReference type="EC" id="6.2.1.30" evidence="8 11"/>
<comment type="similarity">
    <text evidence="7 11">Belongs to the phenylacetyl-CoA ligase family.</text>
</comment>
<dbReference type="AlphaFoldDB" id="A0A845L384"/>
<evidence type="ECO:0000256" key="1">
    <source>
        <dbReference type="ARBA" id="ARBA00011245"/>
    </source>
</evidence>
<dbReference type="InterPro" id="IPR011880">
    <property type="entry name" value="PA_CoA_ligase"/>
</dbReference>
<dbReference type="Pfam" id="PF14535">
    <property type="entry name" value="AMP-binding_C_2"/>
    <property type="match status" value="1"/>
</dbReference>
<dbReference type="Pfam" id="PF00501">
    <property type="entry name" value="AMP-binding"/>
    <property type="match status" value="1"/>
</dbReference>
<dbReference type="InterPro" id="IPR042099">
    <property type="entry name" value="ANL_N_sf"/>
</dbReference>
<dbReference type="SUPFAM" id="SSF56801">
    <property type="entry name" value="Acetyl-CoA synthetase-like"/>
    <property type="match status" value="1"/>
</dbReference>
<dbReference type="EMBL" id="WXEY01000001">
    <property type="protein sequence ID" value="MZP28218.1"/>
    <property type="molecule type" value="Genomic_DNA"/>
</dbReference>
<dbReference type="OrthoDB" id="580775at2"/>
<dbReference type="GO" id="GO:0010124">
    <property type="term" value="P:phenylacetate catabolic process"/>
    <property type="evidence" value="ECO:0007669"/>
    <property type="project" value="UniProtKB-UniRule"/>
</dbReference>
<dbReference type="RefSeq" id="WP_161253264.1">
    <property type="nucleotide sequence ID" value="NZ_WXEY01000001.1"/>
</dbReference>
<dbReference type="InterPro" id="IPR028154">
    <property type="entry name" value="AMP-dep_Lig_C"/>
</dbReference>
<feature type="domain" description="AMP-dependent synthetase/ligase" evidence="12">
    <location>
        <begin position="85"/>
        <end position="291"/>
    </location>
</feature>
<evidence type="ECO:0000256" key="4">
    <source>
        <dbReference type="ARBA" id="ARBA00022598"/>
    </source>
</evidence>
<evidence type="ECO:0000259" key="13">
    <source>
        <dbReference type="Pfam" id="PF14535"/>
    </source>
</evidence>
<evidence type="ECO:0000313" key="15">
    <source>
        <dbReference type="Proteomes" id="UP000463470"/>
    </source>
</evidence>
<dbReference type="InterPro" id="IPR051414">
    <property type="entry name" value="Adenylate-forming_Reductase"/>
</dbReference>
<comment type="function">
    <text evidence="11">Catalyzes the activation of phenylacetic acid (PA) to phenylacetyl-CoA (PA-CoA).</text>
</comment>
<gene>
    <name evidence="14" type="ORF">GTO91_00570</name>
</gene>
<dbReference type="FunFam" id="3.40.50.12780:FF:000016">
    <property type="entry name" value="Phenylacetate-coenzyme A ligase"/>
    <property type="match status" value="1"/>
</dbReference>
<evidence type="ECO:0000256" key="2">
    <source>
        <dbReference type="ARBA" id="ARBA00022450"/>
    </source>
</evidence>
<feature type="domain" description="AMP-dependent ligase C-terminal" evidence="13">
    <location>
        <begin position="340"/>
        <end position="430"/>
    </location>
</feature>
<dbReference type="GO" id="GO:0047475">
    <property type="term" value="F:phenylacetate-CoA ligase activity"/>
    <property type="evidence" value="ECO:0007669"/>
    <property type="project" value="UniProtKB-EC"/>
</dbReference>
<keyword evidence="5 11" id="KW-0547">Nucleotide-binding</keyword>
<protein>
    <recommendedName>
        <fullName evidence="9 11">Phenylacetate-coenzyme A ligase</fullName>
        <ecNumber evidence="8 11">6.2.1.30</ecNumber>
    </recommendedName>
    <alternativeName>
        <fullName evidence="10 11">Phenylacetyl-CoA ligase</fullName>
    </alternativeName>
</protein>
<dbReference type="InterPro" id="IPR000873">
    <property type="entry name" value="AMP-dep_synth/lig_dom"/>
</dbReference>
<reference evidence="14 15" key="1">
    <citation type="submission" date="2020-01" db="EMBL/GenBank/DDBJ databases">
        <title>Whole-genome sequence of Heliobacterium undosum DSM 13378.</title>
        <authorList>
            <person name="Kyndt J.A."/>
            <person name="Meyer T.E."/>
        </authorList>
    </citation>
    <scope>NUCLEOTIDE SEQUENCE [LARGE SCALE GENOMIC DNA]</scope>
    <source>
        <strain evidence="14 15">DSM 13378</strain>
    </source>
</reference>
<dbReference type="UniPathway" id="UPA00930"/>
<evidence type="ECO:0000256" key="5">
    <source>
        <dbReference type="ARBA" id="ARBA00022741"/>
    </source>
</evidence>
<evidence type="ECO:0000313" key="14">
    <source>
        <dbReference type="EMBL" id="MZP28218.1"/>
    </source>
</evidence>
<evidence type="ECO:0000256" key="3">
    <source>
        <dbReference type="ARBA" id="ARBA00022553"/>
    </source>
</evidence>
<evidence type="ECO:0000256" key="6">
    <source>
        <dbReference type="ARBA" id="ARBA00060591"/>
    </source>
</evidence>
<evidence type="ECO:0000256" key="7">
    <source>
        <dbReference type="ARBA" id="ARBA00061566"/>
    </source>
</evidence>
<comment type="caution">
    <text evidence="14">The sequence shown here is derived from an EMBL/GenBank/DDBJ whole genome shotgun (WGS) entry which is preliminary data.</text>
</comment>
<comment type="catalytic activity">
    <reaction evidence="11">
        <text>2-phenylacetate + ATP + CoA = phenylacetyl-CoA + AMP + diphosphate</text>
        <dbReference type="Rhea" id="RHEA:20956"/>
        <dbReference type="ChEBI" id="CHEBI:18401"/>
        <dbReference type="ChEBI" id="CHEBI:30616"/>
        <dbReference type="ChEBI" id="CHEBI:33019"/>
        <dbReference type="ChEBI" id="CHEBI:57287"/>
        <dbReference type="ChEBI" id="CHEBI:57390"/>
        <dbReference type="ChEBI" id="CHEBI:456215"/>
        <dbReference type="EC" id="6.2.1.30"/>
    </reaction>
</comment>
<dbReference type="InterPro" id="IPR045851">
    <property type="entry name" value="AMP-bd_C_sf"/>
</dbReference>
<organism evidence="14 15">
    <name type="scientific">Heliomicrobium undosum</name>
    <dbReference type="NCBI Taxonomy" id="121734"/>
    <lineage>
        <taxon>Bacteria</taxon>
        <taxon>Bacillati</taxon>
        <taxon>Bacillota</taxon>
        <taxon>Clostridia</taxon>
        <taxon>Eubacteriales</taxon>
        <taxon>Heliobacteriaceae</taxon>
        <taxon>Heliomicrobium</taxon>
    </lineage>
</organism>
<name>A0A845L384_9FIRM</name>
<dbReference type="PANTHER" id="PTHR43439">
    <property type="entry name" value="PHENYLACETATE-COENZYME A LIGASE"/>
    <property type="match status" value="1"/>
</dbReference>
<evidence type="ECO:0000256" key="9">
    <source>
        <dbReference type="ARBA" id="ARBA00068695"/>
    </source>
</evidence>
<dbReference type="PANTHER" id="PTHR43439:SF2">
    <property type="entry name" value="ENZYME, PUTATIVE (JCVI)-RELATED"/>
    <property type="match status" value="1"/>
</dbReference>
<keyword evidence="4 11" id="KW-0436">Ligase</keyword>
<keyword evidence="15" id="KW-1185">Reference proteome</keyword>
<keyword evidence="3" id="KW-0597">Phosphoprotein</keyword>
<evidence type="ECO:0000256" key="10">
    <source>
        <dbReference type="ARBA" id="ARBA00075111"/>
    </source>
</evidence>
<dbReference type="Gene3D" id="3.40.50.12780">
    <property type="entry name" value="N-terminal domain of ligase-like"/>
    <property type="match status" value="1"/>
</dbReference>
<dbReference type="Proteomes" id="UP000463470">
    <property type="component" value="Unassembled WGS sequence"/>
</dbReference>
<proteinExistence type="inferred from homology"/>
<dbReference type="GO" id="GO:0000166">
    <property type="term" value="F:nucleotide binding"/>
    <property type="evidence" value="ECO:0007669"/>
    <property type="project" value="UniProtKB-KW"/>
</dbReference>
<comment type="pathway">
    <text evidence="6 11">Aromatic compound metabolism; phenylacetate degradation.</text>
</comment>
<dbReference type="PIRSF" id="PIRSF006444">
    <property type="entry name" value="PaaK"/>
    <property type="match status" value="1"/>
</dbReference>
<dbReference type="CDD" id="cd05913">
    <property type="entry name" value="PaaK"/>
    <property type="match status" value="1"/>
</dbReference>
<sequence length="440" mass="49317">MTPSAVACEQADMRRPIDFEAIAQSQFPQLVQTVRRAYQGSSFYRERFQAAGIVPEDIRSMDDLARLPFTTKQDLRQAYPLGLMAVDEEEVVRIHSSSGTTGKPVIVPYTRKDVDDWAVMMARCLETVGVGLRDRVQVTPGYGLWTAGIGFQAGVEKLGAMTIPTGPGNTDKQLEMMTDLKTSVLIGTSSYGLLLAEEAERRGILEQIQLRLGVFGSERWGDKMRRRIEEIFGIETFDIYGLTEIYGPGIAIDCACHEGLHFWSDYLIFEVIDPETGHVLPPGQEGELVITTIAKEGMPLIRYRTRDITTIETHACSCGSPFPMIRRVLGRTDDMIKIKGVNIYPGQIDHVLKHTPGVSSEYQIVLERVDNKDHIRIRVELSNGHQPEEVARACRKNIKSVIGIVADVEVLPHGGLPRSEKKTKRVFDHRYDYLENPSKT</sequence>
<comment type="subunit">
    <text evidence="1">Monomer.</text>
</comment>
<evidence type="ECO:0000256" key="8">
    <source>
        <dbReference type="ARBA" id="ARBA00066629"/>
    </source>
</evidence>
<evidence type="ECO:0000259" key="12">
    <source>
        <dbReference type="Pfam" id="PF00501"/>
    </source>
</evidence>